<reference evidence="1 2" key="1">
    <citation type="submission" date="2018-06" db="EMBL/GenBank/DDBJ databases">
        <authorList>
            <consortium name="Pathogen Informatics"/>
            <person name="Doyle S."/>
        </authorList>
    </citation>
    <scope>NUCLEOTIDE SEQUENCE [LARGE SCALE GENOMIC DNA]</scope>
    <source>
        <strain evidence="1 2">NCTC12388</strain>
    </source>
</reference>
<proteinExistence type="predicted"/>
<organism evidence="1 2">
    <name type="scientific">Legionella gratiana</name>
    <dbReference type="NCBI Taxonomy" id="45066"/>
    <lineage>
        <taxon>Bacteria</taxon>
        <taxon>Pseudomonadati</taxon>
        <taxon>Pseudomonadota</taxon>
        <taxon>Gammaproteobacteria</taxon>
        <taxon>Legionellales</taxon>
        <taxon>Legionellaceae</taxon>
        <taxon>Legionella</taxon>
    </lineage>
</organism>
<name>A0A378JFW0_9GAMM</name>
<dbReference type="STRING" id="45066.Lgra_1850"/>
<protein>
    <submittedName>
        <fullName evidence="1">Uncharacterized protein</fullName>
    </submittedName>
</protein>
<dbReference type="EMBL" id="UGOB01000001">
    <property type="protein sequence ID" value="STX45858.1"/>
    <property type="molecule type" value="Genomic_DNA"/>
</dbReference>
<sequence>MKQCVFVKFEEKYNSFYYNLLDDMCTFLSVLNLYFLRFIYVIKLQTNGYKGILLFKYKEIIMDHKAINELIERAKKDPKFFHSLVFEPEKVLGSLDNLDRHSRGSIVSANVESLFANILGLDGCGNTCSSSCDNTCGQSCGYTTNIASVEKLKGGIYFSHLKDALEGCGNTCSSSCDNTCGESCGYTTNLTLEREKMTRAAGSWEGGSALEGCGNTCSSSCDNTCGQSCGYTTNFQGKFGGGGGVR</sequence>
<accession>A0A378JFW0</accession>
<dbReference type="Proteomes" id="UP000254476">
    <property type="component" value="Unassembled WGS sequence"/>
</dbReference>
<dbReference type="RefSeq" id="WP_242606179.1">
    <property type="nucleotide sequence ID" value="NZ_CAAAHW010000014.1"/>
</dbReference>
<dbReference type="AlphaFoldDB" id="A0A378JFW0"/>
<evidence type="ECO:0000313" key="2">
    <source>
        <dbReference type="Proteomes" id="UP000254476"/>
    </source>
</evidence>
<evidence type="ECO:0000313" key="1">
    <source>
        <dbReference type="EMBL" id="STX45858.1"/>
    </source>
</evidence>
<gene>
    <name evidence="1" type="ORF">NCTC12388_02602</name>
</gene>